<name>A0A645A401_9ZZZZ</name>
<dbReference type="PANTHER" id="PTHR30036:SF1">
    <property type="entry name" value="D-XYLOSE-BINDING PERIPLASMIC PROTEIN"/>
    <property type="match status" value="1"/>
</dbReference>
<dbReference type="InterPro" id="IPR025997">
    <property type="entry name" value="SBP_2_dom"/>
</dbReference>
<dbReference type="SUPFAM" id="SSF53822">
    <property type="entry name" value="Periplasmic binding protein-like I"/>
    <property type="match status" value="1"/>
</dbReference>
<dbReference type="Gene3D" id="3.40.50.2300">
    <property type="match status" value="2"/>
</dbReference>
<dbReference type="EMBL" id="VSSQ01011876">
    <property type="protein sequence ID" value="MPM47915.1"/>
    <property type="molecule type" value="Genomic_DNA"/>
</dbReference>
<dbReference type="GO" id="GO:0030288">
    <property type="term" value="C:outer membrane-bounded periplasmic space"/>
    <property type="evidence" value="ECO:0007669"/>
    <property type="project" value="TreeGrafter"/>
</dbReference>
<sequence>MKRMLSLILACLMILLSLAGCAGAKTASDSSKPVVGLCMPTKEQPIWIAQGKRLTEAFEAAGYKVEIEYAEDVVERQITQIENMLLKGCKYLVIAAVDGYAISDAVKKAKESGATVIASDRLIMNTADVDYYMTFDLVRMGEIQGEYIEKSLGLKDGKGPFTLEIFSGSPDDPNSIPFYEGAMSILQPYIDSGKLVVKSGQIGLDVTGTLKWDSATAQSRMDNILSSYYTDTKLDAVLVAADCLALGVISSLNSLGYGTAEKPFPIITGQDCELTAIKYILEGKQSMTVFLDAKLLSEKMVSLVNDLEAGKTVTPDTTYNNGAKEVPTLLYDPVLIDKDNYTLLIDRGFYTEDDLK</sequence>
<keyword evidence="2" id="KW-0732">Signal</keyword>
<dbReference type="CDD" id="cd19994">
    <property type="entry name" value="PBP1_ChvE"/>
    <property type="match status" value="1"/>
</dbReference>
<evidence type="ECO:0000256" key="1">
    <source>
        <dbReference type="ARBA" id="ARBA00004196"/>
    </source>
</evidence>
<accession>A0A645A401</accession>
<reference evidence="4" key="1">
    <citation type="submission" date="2019-08" db="EMBL/GenBank/DDBJ databases">
        <authorList>
            <person name="Kucharzyk K."/>
            <person name="Murdoch R.W."/>
            <person name="Higgins S."/>
            <person name="Loffler F."/>
        </authorList>
    </citation>
    <scope>NUCLEOTIDE SEQUENCE</scope>
</reference>
<comment type="caution">
    <text evidence="4">The sequence shown here is derived from an EMBL/GenBank/DDBJ whole genome shotgun (WGS) entry which is preliminary data.</text>
</comment>
<dbReference type="InterPro" id="IPR050555">
    <property type="entry name" value="Bact_Solute-Bind_Prot2"/>
</dbReference>
<dbReference type="GO" id="GO:0030246">
    <property type="term" value="F:carbohydrate binding"/>
    <property type="evidence" value="ECO:0007669"/>
    <property type="project" value="TreeGrafter"/>
</dbReference>
<evidence type="ECO:0000313" key="4">
    <source>
        <dbReference type="EMBL" id="MPM47915.1"/>
    </source>
</evidence>
<comment type="subcellular location">
    <subcellularLocation>
        <location evidence="1">Cell envelope</location>
    </subcellularLocation>
</comment>
<keyword evidence="4" id="KW-0675">Receptor</keyword>
<dbReference type="AlphaFoldDB" id="A0A645A401"/>
<dbReference type="InterPro" id="IPR028082">
    <property type="entry name" value="Peripla_BP_I"/>
</dbReference>
<protein>
    <submittedName>
        <fullName evidence="4">Multiple sugar-binding periplasmic receptor ChvE</fullName>
    </submittedName>
</protein>
<proteinExistence type="predicted"/>
<dbReference type="PROSITE" id="PS51257">
    <property type="entry name" value="PROKAR_LIPOPROTEIN"/>
    <property type="match status" value="1"/>
</dbReference>
<dbReference type="PANTHER" id="PTHR30036">
    <property type="entry name" value="D-XYLOSE-BINDING PERIPLASMIC PROTEIN"/>
    <property type="match status" value="1"/>
</dbReference>
<gene>
    <name evidence="4" type="primary">chvE_6</name>
    <name evidence="4" type="ORF">SDC9_94636</name>
</gene>
<dbReference type="Pfam" id="PF13407">
    <property type="entry name" value="Peripla_BP_4"/>
    <property type="match status" value="1"/>
</dbReference>
<evidence type="ECO:0000259" key="3">
    <source>
        <dbReference type="Pfam" id="PF13407"/>
    </source>
</evidence>
<organism evidence="4">
    <name type="scientific">bioreactor metagenome</name>
    <dbReference type="NCBI Taxonomy" id="1076179"/>
    <lineage>
        <taxon>unclassified sequences</taxon>
        <taxon>metagenomes</taxon>
        <taxon>ecological metagenomes</taxon>
    </lineage>
</organism>
<feature type="domain" description="Periplasmic binding protein" evidence="3">
    <location>
        <begin position="35"/>
        <end position="311"/>
    </location>
</feature>
<evidence type="ECO:0000256" key="2">
    <source>
        <dbReference type="ARBA" id="ARBA00022729"/>
    </source>
</evidence>